<dbReference type="SUPFAM" id="SSF102405">
    <property type="entry name" value="MCP/YpsA-like"/>
    <property type="match status" value="1"/>
</dbReference>
<dbReference type="Proteomes" id="UP000886842">
    <property type="component" value="Unassembled WGS sequence"/>
</dbReference>
<evidence type="ECO:0000313" key="4">
    <source>
        <dbReference type="Proteomes" id="UP000886842"/>
    </source>
</evidence>
<dbReference type="AlphaFoldDB" id="A0A9D1KP28"/>
<feature type="domain" description="Smf/DprA SLOG" evidence="2">
    <location>
        <begin position="73"/>
        <end position="294"/>
    </location>
</feature>
<protein>
    <submittedName>
        <fullName evidence="3">DNA-protecting protein DprA</fullName>
    </submittedName>
</protein>
<dbReference type="InterPro" id="IPR003488">
    <property type="entry name" value="DprA"/>
</dbReference>
<proteinExistence type="inferred from homology"/>
<sequence length="376" mass="39736">MSDTTQERDHRMALSWTFDAGDPVLARALTRAEPGRVWQDTLAGHHGAGPQRRALAHDTDGLVILARRSDTRFVMPGDPEWPASLADLAGAEPISDRGGVPVGLWVRGPGHLGEWVDRAVSIVGARACSPYGQGCAGELAAELAEQDWTVVSGGAFGIDIAAHRGVLSVDGSRTVAVLACGPDIEYPRGNMLVLQQLAEHHLVVSEIPPGGRPTRIRFLARNRLIAALGAGTVMVEAAARSGARNTMAWAESLGRICMAVPGSVHSALSVGPLHLIRERRAELVTGSEQVLELVSAMGEHLVEAPRAQPHRLDRLPAALMAVYEALPARGRRTPGEVSLAVGEPVQSCLAALGALEAQGLARVDDDGWRAVPPGSR</sequence>
<name>A0A9D1KP28_9ACTN</name>
<dbReference type="PANTHER" id="PTHR43022:SF1">
    <property type="entry name" value="PROTEIN SMF"/>
    <property type="match status" value="1"/>
</dbReference>
<dbReference type="EMBL" id="DVLP01000463">
    <property type="protein sequence ID" value="HIT77116.1"/>
    <property type="molecule type" value="Genomic_DNA"/>
</dbReference>
<dbReference type="Gene3D" id="3.40.50.450">
    <property type="match status" value="1"/>
</dbReference>
<comment type="similarity">
    <text evidence="1">Belongs to the DprA/Smf family.</text>
</comment>
<dbReference type="GO" id="GO:0009294">
    <property type="term" value="P:DNA-mediated transformation"/>
    <property type="evidence" value="ECO:0007669"/>
    <property type="project" value="InterPro"/>
</dbReference>
<dbReference type="Pfam" id="PF02481">
    <property type="entry name" value="DNA_processg_A"/>
    <property type="match status" value="1"/>
</dbReference>
<dbReference type="PANTHER" id="PTHR43022">
    <property type="entry name" value="PROTEIN SMF"/>
    <property type="match status" value="1"/>
</dbReference>
<reference evidence="3" key="1">
    <citation type="submission" date="2020-10" db="EMBL/GenBank/DDBJ databases">
        <authorList>
            <person name="Gilroy R."/>
        </authorList>
    </citation>
    <scope>NUCLEOTIDE SEQUENCE</scope>
    <source>
        <strain evidence="3">ChiGjej1B1-24693</strain>
    </source>
</reference>
<comment type="caution">
    <text evidence="3">The sequence shown here is derived from an EMBL/GenBank/DDBJ whole genome shotgun (WGS) entry which is preliminary data.</text>
</comment>
<evidence type="ECO:0000256" key="1">
    <source>
        <dbReference type="ARBA" id="ARBA00006525"/>
    </source>
</evidence>
<gene>
    <name evidence="3" type="ORF">IAA98_16175</name>
</gene>
<organism evidence="3 4">
    <name type="scientific">Candidatus Avipropionibacterium avicola</name>
    <dbReference type="NCBI Taxonomy" id="2840701"/>
    <lineage>
        <taxon>Bacteria</taxon>
        <taxon>Bacillati</taxon>
        <taxon>Actinomycetota</taxon>
        <taxon>Actinomycetes</taxon>
        <taxon>Propionibacteriales</taxon>
        <taxon>Propionibacteriaceae</taxon>
        <taxon>Propionibacteriaceae incertae sedis</taxon>
        <taxon>Candidatus Avipropionibacterium</taxon>
    </lineage>
</organism>
<reference evidence="3" key="2">
    <citation type="journal article" date="2021" name="PeerJ">
        <title>Extensive microbial diversity within the chicken gut microbiome revealed by metagenomics and culture.</title>
        <authorList>
            <person name="Gilroy R."/>
            <person name="Ravi A."/>
            <person name="Getino M."/>
            <person name="Pursley I."/>
            <person name="Horton D.L."/>
            <person name="Alikhan N.F."/>
            <person name="Baker D."/>
            <person name="Gharbi K."/>
            <person name="Hall N."/>
            <person name="Watson M."/>
            <person name="Adriaenssens E.M."/>
            <person name="Foster-Nyarko E."/>
            <person name="Jarju S."/>
            <person name="Secka A."/>
            <person name="Antonio M."/>
            <person name="Oren A."/>
            <person name="Chaudhuri R.R."/>
            <person name="La Ragione R."/>
            <person name="Hildebrand F."/>
            <person name="Pallen M.J."/>
        </authorList>
    </citation>
    <scope>NUCLEOTIDE SEQUENCE</scope>
    <source>
        <strain evidence="3">ChiGjej1B1-24693</strain>
    </source>
</reference>
<dbReference type="InterPro" id="IPR057666">
    <property type="entry name" value="DrpA_SLOG"/>
</dbReference>
<evidence type="ECO:0000313" key="3">
    <source>
        <dbReference type="EMBL" id="HIT77116.1"/>
    </source>
</evidence>
<accession>A0A9D1KP28</accession>
<evidence type="ECO:0000259" key="2">
    <source>
        <dbReference type="Pfam" id="PF02481"/>
    </source>
</evidence>